<keyword evidence="4" id="KW-1185">Reference proteome</keyword>
<evidence type="ECO:0000256" key="1">
    <source>
        <dbReference type="ARBA" id="ARBA00006484"/>
    </source>
</evidence>
<dbReference type="SUPFAM" id="SSF51735">
    <property type="entry name" value="NAD(P)-binding Rossmann-fold domains"/>
    <property type="match status" value="1"/>
</dbReference>
<evidence type="ECO:0000313" key="3">
    <source>
        <dbReference type="EMBL" id="SDC40861.1"/>
    </source>
</evidence>
<dbReference type="RefSeq" id="WP_092128289.1">
    <property type="nucleotide sequence ID" value="NZ_FMYU01000005.1"/>
</dbReference>
<name>A0A1G6LCC8_9BACT</name>
<dbReference type="InterPro" id="IPR020904">
    <property type="entry name" value="Sc_DH/Rdtase_CS"/>
</dbReference>
<organism evidence="3 4">
    <name type="scientific">Desulfurella multipotens</name>
    <dbReference type="NCBI Taxonomy" id="79269"/>
    <lineage>
        <taxon>Bacteria</taxon>
        <taxon>Pseudomonadati</taxon>
        <taxon>Campylobacterota</taxon>
        <taxon>Desulfurellia</taxon>
        <taxon>Desulfurellales</taxon>
        <taxon>Desulfurellaceae</taxon>
        <taxon>Desulfurella</taxon>
    </lineage>
</organism>
<dbReference type="EMBL" id="FMYU01000005">
    <property type="protein sequence ID" value="SDC40861.1"/>
    <property type="molecule type" value="Genomic_DNA"/>
</dbReference>
<comment type="similarity">
    <text evidence="1 2">Belongs to the short-chain dehydrogenases/reductases (SDR) family.</text>
</comment>
<protein>
    <submittedName>
        <fullName evidence="3">Gluconate 5-dehydrogenase</fullName>
    </submittedName>
</protein>
<dbReference type="InterPro" id="IPR036291">
    <property type="entry name" value="NAD(P)-bd_dom_sf"/>
</dbReference>
<accession>A0A1G6LCC8</accession>
<dbReference type="Proteomes" id="UP000199411">
    <property type="component" value="Unassembled WGS sequence"/>
</dbReference>
<dbReference type="InterPro" id="IPR002347">
    <property type="entry name" value="SDR_fam"/>
</dbReference>
<dbReference type="OrthoDB" id="5290448at2"/>
<dbReference type="PRINTS" id="PR00080">
    <property type="entry name" value="SDRFAMILY"/>
</dbReference>
<sequence length="253" mass="27633">MYEIDLKGKYALVTGGYRGIGYTASIALAKAKANIAIAARNYELCLQKAKELRSIFGINCLAVKMDVSDLESVKNAVSKVKEEFGRIDILINAAGISGVQKPVIELSESEFDEVFNIDFKGTFFVSQQVAKIMVAQNSGKIINIASILGKLATPYMSGYCTSKAAVIHFSKVLALELVKYNIQVNVVCPGYFLTDINKSFFNTQKGKEYIKERIPVKRVGNLSELESTFIYLASAPGFLTGAEIIIDGAQTII</sequence>
<reference evidence="4" key="1">
    <citation type="submission" date="2016-10" db="EMBL/GenBank/DDBJ databases">
        <authorList>
            <person name="Varghese N."/>
            <person name="Submissions S."/>
        </authorList>
    </citation>
    <scope>NUCLEOTIDE SEQUENCE [LARGE SCALE GENOMIC DNA]</scope>
    <source>
        <strain evidence="4">DSM 8415</strain>
    </source>
</reference>
<dbReference type="Pfam" id="PF00106">
    <property type="entry name" value="adh_short"/>
    <property type="match status" value="1"/>
</dbReference>
<dbReference type="Gene3D" id="3.40.50.720">
    <property type="entry name" value="NAD(P)-binding Rossmann-like Domain"/>
    <property type="match status" value="1"/>
</dbReference>
<dbReference type="PROSITE" id="PS00061">
    <property type="entry name" value="ADH_SHORT"/>
    <property type="match status" value="1"/>
</dbReference>
<dbReference type="FunFam" id="3.40.50.720:FF:000084">
    <property type="entry name" value="Short-chain dehydrogenase reductase"/>
    <property type="match status" value="1"/>
</dbReference>
<dbReference type="PRINTS" id="PR00081">
    <property type="entry name" value="GDHRDH"/>
</dbReference>
<dbReference type="GO" id="GO:0016616">
    <property type="term" value="F:oxidoreductase activity, acting on the CH-OH group of donors, NAD or NADP as acceptor"/>
    <property type="evidence" value="ECO:0007669"/>
    <property type="project" value="TreeGrafter"/>
</dbReference>
<gene>
    <name evidence="3" type="ORF">SAMN05660835_00776</name>
</gene>
<evidence type="ECO:0000256" key="2">
    <source>
        <dbReference type="RuleBase" id="RU000363"/>
    </source>
</evidence>
<dbReference type="PANTHER" id="PTHR42760">
    <property type="entry name" value="SHORT-CHAIN DEHYDROGENASES/REDUCTASES FAMILY MEMBER"/>
    <property type="match status" value="1"/>
</dbReference>
<proteinExistence type="inferred from homology"/>
<evidence type="ECO:0000313" key="4">
    <source>
        <dbReference type="Proteomes" id="UP000199411"/>
    </source>
</evidence>
<dbReference type="AlphaFoldDB" id="A0A1G6LCC8"/>